<gene>
    <name evidence="1" type="ORF">BDN72DRAFT_846779</name>
</gene>
<accession>A0ACD3AF00</accession>
<proteinExistence type="predicted"/>
<dbReference type="EMBL" id="ML208483">
    <property type="protein sequence ID" value="TFK64251.1"/>
    <property type="molecule type" value="Genomic_DNA"/>
</dbReference>
<name>A0ACD3AF00_9AGAR</name>
<evidence type="ECO:0000313" key="2">
    <source>
        <dbReference type="Proteomes" id="UP000308600"/>
    </source>
</evidence>
<organism evidence="1 2">
    <name type="scientific">Pluteus cervinus</name>
    <dbReference type="NCBI Taxonomy" id="181527"/>
    <lineage>
        <taxon>Eukaryota</taxon>
        <taxon>Fungi</taxon>
        <taxon>Dikarya</taxon>
        <taxon>Basidiomycota</taxon>
        <taxon>Agaricomycotina</taxon>
        <taxon>Agaricomycetes</taxon>
        <taxon>Agaricomycetidae</taxon>
        <taxon>Agaricales</taxon>
        <taxon>Pluteineae</taxon>
        <taxon>Pluteaceae</taxon>
        <taxon>Pluteus</taxon>
    </lineage>
</organism>
<keyword evidence="2" id="KW-1185">Reference proteome</keyword>
<sequence length="53" mass="6065">MRLSTHSHTFSLQNPSSTTLKRDSHYHDISHHLDTVVIFSDPALTTTISCRDR</sequence>
<evidence type="ECO:0000313" key="1">
    <source>
        <dbReference type="EMBL" id="TFK64251.1"/>
    </source>
</evidence>
<protein>
    <submittedName>
        <fullName evidence="1">Uncharacterized protein</fullName>
    </submittedName>
</protein>
<reference evidence="1 2" key="1">
    <citation type="journal article" date="2019" name="Nat. Ecol. Evol.">
        <title>Megaphylogeny resolves global patterns of mushroom evolution.</title>
        <authorList>
            <person name="Varga T."/>
            <person name="Krizsan K."/>
            <person name="Foldi C."/>
            <person name="Dima B."/>
            <person name="Sanchez-Garcia M."/>
            <person name="Sanchez-Ramirez S."/>
            <person name="Szollosi G.J."/>
            <person name="Szarkandi J.G."/>
            <person name="Papp V."/>
            <person name="Albert L."/>
            <person name="Andreopoulos W."/>
            <person name="Angelini C."/>
            <person name="Antonin V."/>
            <person name="Barry K.W."/>
            <person name="Bougher N.L."/>
            <person name="Buchanan P."/>
            <person name="Buyck B."/>
            <person name="Bense V."/>
            <person name="Catcheside P."/>
            <person name="Chovatia M."/>
            <person name="Cooper J."/>
            <person name="Damon W."/>
            <person name="Desjardin D."/>
            <person name="Finy P."/>
            <person name="Geml J."/>
            <person name="Haridas S."/>
            <person name="Hughes K."/>
            <person name="Justo A."/>
            <person name="Karasinski D."/>
            <person name="Kautmanova I."/>
            <person name="Kiss B."/>
            <person name="Kocsube S."/>
            <person name="Kotiranta H."/>
            <person name="LaButti K.M."/>
            <person name="Lechner B.E."/>
            <person name="Liimatainen K."/>
            <person name="Lipzen A."/>
            <person name="Lukacs Z."/>
            <person name="Mihaltcheva S."/>
            <person name="Morgado L.N."/>
            <person name="Niskanen T."/>
            <person name="Noordeloos M.E."/>
            <person name="Ohm R.A."/>
            <person name="Ortiz-Santana B."/>
            <person name="Ovrebo C."/>
            <person name="Racz N."/>
            <person name="Riley R."/>
            <person name="Savchenko A."/>
            <person name="Shiryaev A."/>
            <person name="Soop K."/>
            <person name="Spirin V."/>
            <person name="Szebenyi C."/>
            <person name="Tomsovsky M."/>
            <person name="Tulloss R.E."/>
            <person name="Uehling J."/>
            <person name="Grigoriev I.V."/>
            <person name="Vagvolgyi C."/>
            <person name="Papp T."/>
            <person name="Martin F.M."/>
            <person name="Miettinen O."/>
            <person name="Hibbett D.S."/>
            <person name="Nagy L.G."/>
        </authorList>
    </citation>
    <scope>NUCLEOTIDE SEQUENCE [LARGE SCALE GENOMIC DNA]</scope>
    <source>
        <strain evidence="1 2">NL-1719</strain>
    </source>
</reference>
<dbReference type="Proteomes" id="UP000308600">
    <property type="component" value="Unassembled WGS sequence"/>
</dbReference>